<evidence type="ECO:0000313" key="1">
    <source>
        <dbReference type="EMBL" id="KAI4469109.1"/>
    </source>
</evidence>
<protein>
    <submittedName>
        <fullName evidence="1">L-asparaginase</fullName>
    </submittedName>
</protein>
<name>A0ACB9TQN7_HOLOL</name>
<dbReference type="Proteomes" id="UP001056778">
    <property type="component" value="Chromosome 2"/>
</dbReference>
<keyword evidence="2" id="KW-1185">Reference proteome</keyword>
<accession>A0ACB9TQN7</accession>
<dbReference type="EMBL" id="CM043016">
    <property type="protein sequence ID" value="KAI4469109.1"/>
    <property type="molecule type" value="Genomic_DNA"/>
</dbReference>
<comment type="caution">
    <text evidence="1">The sequence shown here is derived from an EMBL/GenBank/DDBJ whole genome shotgun (WGS) entry which is preliminary data.</text>
</comment>
<organism evidence="1 2">
    <name type="scientific">Holotrichia oblita</name>
    <name type="common">Chafer beetle</name>
    <dbReference type="NCBI Taxonomy" id="644536"/>
    <lineage>
        <taxon>Eukaryota</taxon>
        <taxon>Metazoa</taxon>
        <taxon>Ecdysozoa</taxon>
        <taxon>Arthropoda</taxon>
        <taxon>Hexapoda</taxon>
        <taxon>Insecta</taxon>
        <taxon>Pterygota</taxon>
        <taxon>Neoptera</taxon>
        <taxon>Endopterygota</taxon>
        <taxon>Coleoptera</taxon>
        <taxon>Polyphaga</taxon>
        <taxon>Scarabaeiformia</taxon>
        <taxon>Scarabaeidae</taxon>
        <taxon>Melolonthinae</taxon>
        <taxon>Holotrichia</taxon>
    </lineage>
</organism>
<proteinExistence type="predicted"/>
<sequence>MQRSKTPCNRCTKHAADPPCKVVKPEVGDRTACVCARQLTCCGKGFCTCGKGGKDGKSAVGGGVFRSDAMPVRADNVKNILVLYTGGTIGMTHNPQGCLAPERDVFLKRIRHDPELNCAKGFSRFELPKHGNENDLRVMYEIREYDPLLDSSNMSAENWTTIARDIGEEYDKYDGFVVLHGTDTLAYTSSALSFMLRNLSKPIILTGAQISIFLSGSDAKSNILNSLRFAASDDIKEVCVCFSNRLLRGNRTVKHSSESLEAFTTPNYHHLAEMKFRIEVDNRFTFSPTGTRPIFSYNLNENVIILRVFPTMSEKMLHYALEAPTEGVVLLSYGSGNIPNKESIKEALREAVKRGVIIVNLTQCMRGAVRCIYETGEILDELGVLPGFDMTVEAAFTKLTYVLGQERLTLQQKKENSIQLANNDSKSETDVSGSKSADLDFCTGKSFLFPCDAKALLQALKQYPIEMSIGTKLSPTPIGTVTIRWSDDFIDMVSFCQDDFGYISPVFHRDIYTMRDASGKETGHVEVFVRLSCFGKNIQTQFQVVHAKDQKDGHPKTQFLFKSNNAATTFQCQRYGMGTSTDAIPVAPVYNTLELDDRSLKPVFFARDESHEPSVFNFDPSGFPTSYHGSRKPSVLDDQISIMERTDAKCMNLAQLRLSEILGSGTSKVISDDELTSETISKFLCDHRDCPAAQKFKDLGIGPLATGKGLGTVYGDVDPPVTYGLSHANGTMEHYGPYGFYRKPKRPNQPFERKQPVSQSPSKHSKHSHSSSKSSACSCQDVLRLTGGGILDEKHYSPITACKPLMEDFDKLLNAYKRALGPCGQAICPYAQNLVIEQCQMYCPMKPIDYAGQPVDTEGRVGSAGSQQDSNDRFQSNMLVKQIATQDPTDNSVSSCGMQNCPYAREMYQPVEEEMKKTQPLPACGDASCPYTKQLLGIVDSDTDEAMRLLASHPAGCNPPPALPPIHWDCPDPLPKGRCMNANCPINKIQDMAKKLFEPRSVCGGPQCPYAIPAPCSYPTCPFAAAPPCMLPVSDICKDPNCPLNMVSGDEVCKDPNCPFAQGAVEDTKQTDSICDDPECPYRDNPEIGGGAGGGCGIGGSVGGGGGGGDVASAPEEPEIEDNPTEITTGDNLTPCTPNTCMAKGGQYECTECPCSNAGDFTPSSPPSSPPKEPHGNNHSAPVISNYRDDDAGDRPTTSGDGKPKKKRRKKRSKFVYDTGDIYPGVKIGHRDCIKPALNVPHNMGWLWNIKPLGLKPRRGWKPGALTKTMAATIEKHRAALGIKPLVIGPSPKPSKKRMRKNAYGVYETDSEQEIAPKSTLQIKKKDGCYLITMNPLKDPNTLEDNENPYMDCTPMQFKITKNKPQNSIREGGENSCTCDDDESITSSSDSELDIEFTPPAGIIHPDKLRKKKNVVHMDTQYSLDDIPKPETIKLDKEKKGGKKGGKKDKKGGKKGKKGKK</sequence>
<gene>
    <name evidence="1" type="ORF">MML48_2g00000668</name>
</gene>
<evidence type="ECO:0000313" key="2">
    <source>
        <dbReference type="Proteomes" id="UP001056778"/>
    </source>
</evidence>
<reference evidence="1" key="1">
    <citation type="submission" date="2022-04" db="EMBL/GenBank/DDBJ databases">
        <title>Chromosome-scale genome assembly of Holotrichia oblita Faldermann.</title>
        <authorList>
            <person name="Rongchong L."/>
        </authorList>
    </citation>
    <scope>NUCLEOTIDE SEQUENCE</scope>
    <source>
        <strain evidence="1">81SQS9</strain>
    </source>
</reference>